<evidence type="ECO:0000256" key="2">
    <source>
        <dbReference type="ARBA" id="ARBA00022771"/>
    </source>
</evidence>
<reference evidence="5 6" key="1">
    <citation type="submission" date="2024-08" db="EMBL/GenBank/DDBJ databases">
        <title>Insights into the chromosomal genome structure of Flemingia macrophylla.</title>
        <authorList>
            <person name="Ding Y."/>
            <person name="Zhao Y."/>
            <person name="Bi W."/>
            <person name="Wu M."/>
            <person name="Zhao G."/>
            <person name="Gong Y."/>
            <person name="Li W."/>
            <person name="Zhang P."/>
        </authorList>
    </citation>
    <scope>NUCLEOTIDE SEQUENCE [LARGE SCALE GENOMIC DNA]</scope>
    <source>
        <strain evidence="5">DYQJB</strain>
        <tissue evidence="5">Leaf</tissue>
    </source>
</reference>
<proteinExistence type="predicted"/>
<name>A0ABD1LQ30_9FABA</name>
<keyword evidence="1" id="KW-0479">Metal-binding</keyword>
<keyword evidence="3" id="KW-0862">Zinc</keyword>
<organism evidence="5 6">
    <name type="scientific">Flemingia macrophylla</name>
    <dbReference type="NCBI Taxonomy" id="520843"/>
    <lineage>
        <taxon>Eukaryota</taxon>
        <taxon>Viridiplantae</taxon>
        <taxon>Streptophyta</taxon>
        <taxon>Embryophyta</taxon>
        <taxon>Tracheophyta</taxon>
        <taxon>Spermatophyta</taxon>
        <taxon>Magnoliopsida</taxon>
        <taxon>eudicotyledons</taxon>
        <taxon>Gunneridae</taxon>
        <taxon>Pentapetalae</taxon>
        <taxon>rosids</taxon>
        <taxon>fabids</taxon>
        <taxon>Fabales</taxon>
        <taxon>Fabaceae</taxon>
        <taxon>Papilionoideae</taxon>
        <taxon>50 kb inversion clade</taxon>
        <taxon>NPAAA clade</taxon>
        <taxon>indigoferoid/millettioid clade</taxon>
        <taxon>Phaseoleae</taxon>
        <taxon>Flemingia</taxon>
    </lineage>
</organism>
<feature type="region of interest" description="Disordered" evidence="4">
    <location>
        <begin position="166"/>
        <end position="195"/>
    </location>
</feature>
<evidence type="ECO:0000256" key="1">
    <source>
        <dbReference type="ARBA" id="ARBA00022723"/>
    </source>
</evidence>
<sequence length="220" mass="24182">MNSPPIKGECSNCCQKERWLFHRLLIRGIDRRLCTSCVLRLHPSSFCPSCFHFFDHPPTAAHRFVTCSKCSSLTHLECLPSPPPPTFLCPPCSNSSFSFFPDASTPIDQHHAQVLICASKVASASANKSLALASTRAERAVRESALARKKARDALVTLHVSEEVSNSRSKKDEFNRGGHVQVPVKLHSGETRPNETAKLGIRERSGQGSRVLDVASTHVL</sequence>
<gene>
    <name evidence="5" type="ORF">Fmac_024691</name>
</gene>
<evidence type="ECO:0000256" key="4">
    <source>
        <dbReference type="SAM" id="MobiDB-lite"/>
    </source>
</evidence>
<evidence type="ECO:0000313" key="5">
    <source>
        <dbReference type="EMBL" id="KAL2325633.1"/>
    </source>
</evidence>
<dbReference type="Proteomes" id="UP001603857">
    <property type="component" value="Unassembled WGS sequence"/>
</dbReference>
<dbReference type="PANTHER" id="PTHR34451">
    <property type="entry name" value="PHD FINGER FAMILY PROTEIN"/>
    <property type="match status" value="1"/>
</dbReference>
<protein>
    <submittedName>
        <fullName evidence="5">Uncharacterized protein</fullName>
    </submittedName>
</protein>
<keyword evidence="6" id="KW-1185">Reference proteome</keyword>
<dbReference type="InterPro" id="IPR019786">
    <property type="entry name" value="Zinc_finger_PHD-type_CS"/>
</dbReference>
<comment type="caution">
    <text evidence="5">The sequence shown here is derived from an EMBL/GenBank/DDBJ whole genome shotgun (WGS) entry which is preliminary data.</text>
</comment>
<keyword evidence="2" id="KW-0863">Zinc-finger</keyword>
<dbReference type="EMBL" id="JBGMDY010000008">
    <property type="protein sequence ID" value="KAL2325633.1"/>
    <property type="molecule type" value="Genomic_DNA"/>
</dbReference>
<dbReference type="PANTHER" id="PTHR34451:SF15">
    <property type="entry name" value="PHD-TYPE DOMAIN-CONTAINING PROTEIN"/>
    <property type="match status" value="1"/>
</dbReference>
<accession>A0ABD1LQ30</accession>
<dbReference type="GO" id="GO:0008270">
    <property type="term" value="F:zinc ion binding"/>
    <property type="evidence" value="ECO:0007669"/>
    <property type="project" value="UniProtKB-KW"/>
</dbReference>
<evidence type="ECO:0000256" key="3">
    <source>
        <dbReference type="ARBA" id="ARBA00022833"/>
    </source>
</evidence>
<evidence type="ECO:0000313" key="6">
    <source>
        <dbReference type="Proteomes" id="UP001603857"/>
    </source>
</evidence>
<dbReference type="AlphaFoldDB" id="A0ABD1LQ30"/>
<dbReference type="PROSITE" id="PS01359">
    <property type="entry name" value="ZF_PHD_1"/>
    <property type="match status" value="1"/>
</dbReference>